<evidence type="ECO:0000256" key="2">
    <source>
        <dbReference type="ARBA" id="ARBA00022741"/>
    </source>
</evidence>
<dbReference type="Gene3D" id="3.30.450.90">
    <property type="match status" value="1"/>
</dbReference>
<evidence type="ECO:0000256" key="3">
    <source>
        <dbReference type="ARBA" id="ARBA00022840"/>
    </source>
</evidence>
<reference evidence="5 6" key="1">
    <citation type="submission" date="2017-09" db="EMBL/GenBank/DDBJ databases">
        <title>Depth-based differentiation of microbial function through sediment-hosted aquifers and enrichment of novel symbionts in the deep terrestrial subsurface.</title>
        <authorList>
            <person name="Probst A.J."/>
            <person name="Ladd B."/>
            <person name="Jarett J.K."/>
            <person name="Geller-Mcgrath D.E."/>
            <person name="Sieber C.M."/>
            <person name="Emerson J.B."/>
            <person name="Anantharaman K."/>
            <person name="Thomas B.C."/>
            <person name="Malmstrom R."/>
            <person name="Stieglmeier M."/>
            <person name="Klingl A."/>
            <person name="Woyke T."/>
            <person name="Ryan C.M."/>
            <person name="Banfield J.F."/>
        </authorList>
    </citation>
    <scope>NUCLEOTIDE SEQUENCE [LARGE SCALE GENOMIC DNA]</scope>
    <source>
        <strain evidence="5">CG11_big_fil_rev_8_21_14_0_20_36_20</strain>
    </source>
</reference>
<keyword evidence="3" id="KW-0067">ATP-binding</keyword>
<dbReference type="Proteomes" id="UP000230564">
    <property type="component" value="Unassembled WGS sequence"/>
</dbReference>
<feature type="domain" description="Bacterial type II secretion system protein E" evidence="4">
    <location>
        <begin position="371"/>
        <end position="385"/>
    </location>
</feature>
<dbReference type="InterPro" id="IPR001482">
    <property type="entry name" value="T2SS/T4SS_dom"/>
</dbReference>
<dbReference type="SUPFAM" id="SSF52540">
    <property type="entry name" value="P-loop containing nucleoside triphosphate hydrolases"/>
    <property type="match status" value="1"/>
</dbReference>
<dbReference type="PROSITE" id="PS00662">
    <property type="entry name" value="T2SP_E"/>
    <property type="match status" value="1"/>
</dbReference>
<dbReference type="InterPro" id="IPR007831">
    <property type="entry name" value="T2SS_GspE_N"/>
</dbReference>
<evidence type="ECO:0000313" key="5">
    <source>
        <dbReference type="EMBL" id="PIR06956.1"/>
    </source>
</evidence>
<evidence type="ECO:0000313" key="6">
    <source>
        <dbReference type="Proteomes" id="UP000230564"/>
    </source>
</evidence>
<gene>
    <name evidence="5" type="ORF">COV55_00845</name>
</gene>
<dbReference type="Gene3D" id="3.30.300.160">
    <property type="entry name" value="Type II secretion system, protein E, N-terminal domain"/>
    <property type="match status" value="1"/>
</dbReference>
<dbReference type="PANTHER" id="PTHR30258">
    <property type="entry name" value="TYPE II SECRETION SYSTEM PROTEIN GSPE-RELATED"/>
    <property type="match status" value="1"/>
</dbReference>
<dbReference type="InterPro" id="IPR003593">
    <property type="entry name" value="AAA+_ATPase"/>
</dbReference>
<dbReference type="Pfam" id="PF05157">
    <property type="entry name" value="MshEN"/>
    <property type="match status" value="1"/>
</dbReference>
<sequence>MPAITDSKVHKIISKIGLIKPDVLDTALKAAQEQDKDFVTLLIEQNLIKPEEIGQVIANDLHIKFVNLNKEKIKPEVLTLIPEIVSRKQKIIAFKRDKDGLKVAMSDPFNYAMVKSLEKKVGDQVIPYYATNYDIANAFALYRKSIQQEYAVNIQKHAIEAQGSQAEDISVVRLVDDLLSYAYTNHASDIHIEPGSKDVKVRFRIDGILYDILSLSKNILNLVVARIKIMAKLRTDESRSAQGGKIITTIEDDKLDIRVSIIPITQGEKVVMRLLSSKGKEFNLEDLGMNAEHFEIVKKAARKPYGMILVTGPTGSGKTTTLYAVLKLLNRRDVNICTIEDPVEYDLEGVNQIQVNPQTNLTFADGLRSLLRQDPDIMMVGEIRDKETAGIAVNSAMTGHLVLSTLHTNDAATTLPRLIDMDIEPFLVASTVNIIIAQRLVRKICMKCILSYTLTEKEVNDLKKQVEVDKFLNTKEIKEIRLYKGRGCDSCNGSGYAGRSGIFEILEITSDIKELILNRADSDQIKAKAIEQGMITMMEDGFSKAVSGQTSLEEIFRITKQ</sequence>
<dbReference type="Gene3D" id="3.40.50.300">
    <property type="entry name" value="P-loop containing nucleotide triphosphate hydrolases"/>
    <property type="match status" value="1"/>
</dbReference>
<comment type="similarity">
    <text evidence="1">Belongs to the GSP E family.</text>
</comment>
<proteinExistence type="inferred from homology"/>
<dbReference type="GO" id="GO:0005524">
    <property type="term" value="F:ATP binding"/>
    <property type="evidence" value="ECO:0007669"/>
    <property type="project" value="UniProtKB-KW"/>
</dbReference>
<keyword evidence="2" id="KW-0547">Nucleotide-binding</keyword>
<dbReference type="GO" id="GO:0005886">
    <property type="term" value="C:plasma membrane"/>
    <property type="evidence" value="ECO:0007669"/>
    <property type="project" value="TreeGrafter"/>
</dbReference>
<evidence type="ECO:0000256" key="1">
    <source>
        <dbReference type="ARBA" id="ARBA00006611"/>
    </source>
</evidence>
<comment type="caution">
    <text evidence="5">The sequence shown here is derived from an EMBL/GenBank/DDBJ whole genome shotgun (WGS) entry which is preliminary data.</text>
</comment>
<name>A0A2H0NFV3_9BACT</name>
<dbReference type="SUPFAM" id="SSF160246">
    <property type="entry name" value="EspE N-terminal domain-like"/>
    <property type="match status" value="1"/>
</dbReference>
<dbReference type="InterPro" id="IPR027417">
    <property type="entry name" value="P-loop_NTPase"/>
</dbReference>
<protein>
    <recommendedName>
        <fullName evidence="4">Bacterial type II secretion system protein E domain-containing protein</fullName>
    </recommendedName>
</protein>
<organism evidence="5 6">
    <name type="scientific">Candidatus Komeilibacteria bacterium CG11_big_fil_rev_8_21_14_0_20_36_20</name>
    <dbReference type="NCBI Taxonomy" id="1974477"/>
    <lineage>
        <taxon>Bacteria</taxon>
        <taxon>Candidatus Komeiliibacteriota</taxon>
    </lineage>
</organism>
<dbReference type="PANTHER" id="PTHR30258:SF1">
    <property type="entry name" value="PROTEIN TRANSPORT PROTEIN HOFB HOMOLOG"/>
    <property type="match status" value="1"/>
</dbReference>
<dbReference type="SMART" id="SM00382">
    <property type="entry name" value="AAA"/>
    <property type="match status" value="1"/>
</dbReference>
<accession>A0A2H0NFV3</accession>
<dbReference type="FunFam" id="3.40.50.300:FF:000398">
    <property type="entry name" value="Type IV pilus assembly ATPase PilB"/>
    <property type="match status" value="1"/>
</dbReference>
<dbReference type="CDD" id="cd01129">
    <property type="entry name" value="PulE-GspE-like"/>
    <property type="match status" value="1"/>
</dbReference>
<dbReference type="Pfam" id="PF00437">
    <property type="entry name" value="T2SSE"/>
    <property type="match status" value="1"/>
</dbReference>
<dbReference type="InterPro" id="IPR037257">
    <property type="entry name" value="T2SS_E_N_sf"/>
</dbReference>
<dbReference type="EMBL" id="PCWQ01000007">
    <property type="protein sequence ID" value="PIR06956.1"/>
    <property type="molecule type" value="Genomic_DNA"/>
</dbReference>
<dbReference type="GO" id="GO:0016887">
    <property type="term" value="F:ATP hydrolysis activity"/>
    <property type="evidence" value="ECO:0007669"/>
    <property type="project" value="TreeGrafter"/>
</dbReference>
<dbReference type="AlphaFoldDB" id="A0A2H0NFV3"/>
<evidence type="ECO:0000259" key="4">
    <source>
        <dbReference type="PROSITE" id="PS00662"/>
    </source>
</evidence>